<dbReference type="RefSeq" id="WP_184766858.1">
    <property type="nucleotide sequence ID" value="NZ_JACHGI010000001.1"/>
</dbReference>
<proteinExistence type="predicted"/>
<gene>
    <name evidence="1" type="ORF">HNQ96_000089</name>
</gene>
<name>A0A8E2BAW6_9HYPH</name>
<dbReference type="Gene3D" id="3.10.450.50">
    <property type="match status" value="1"/>
</dbReference>
<evidence type="ECO:0000313" key="2">
    <source>
        <dbReference type="Proteomes" id="UP000532373"/>
    </source>
</evidence>
<protein>
    <submittedName>
        <fullName evidence="1">Uncharacterized protein</fullName>
    </submittedName>
</protein>
<dbReference type="Proteomes" id="UP000532373">
    <property type="component" value="Unassembled WGS sequence"/>
</dbReference>
<accession>A0A8E2BAW6</accession>
<evidence type="ECO:0000313" key="1">
    <source>
        <dbReference type="EMBL" id="MBB6464242.1"/>
    </source>
</evidence>
<comment type="caution">
    <text evidence="1">The sequence shown here is derived from an EMBL/GenBank/DDBJ whole genome shotgun (WGS) entry which is preliminary data.</text>
</comment>
<dbReference type="EMBL" id="JACHGI010000001">
    <property type="protein sequence ID" value="MBB6464242.1"/>
    <property type="molecule type" value="Genomic_DNA"/>
</dbReference>
<dbReference type="AlphaFoldDB" id="A0A8E2BAW6"/>
<organism evidence="1 2">
    <name type="scientific">Aminobacter carboxidus</name>
    <dbReference type="NCBI Taxonomy" id="376165"/>
    <lineage>
        <taxon>Bacteria</taxon>
        <taxon>Pseudomonadati</taxon>
        <taxon>Pseudomonadota</taxon>
        <taxon>Alphaproteobacteria</taxon>
        <taxon>Hyphomicrobiales</taxon>
        <taxon>Phyllobacteriaceae</taxon>
        <taxon>Aminobacter</taxon>
    </lineage>
</organism>
<reference evidence="1 2" key="1">
    <citation type="submission" date="2020-08" db="EMBL/GenBank/DDBJ databases">
        <title>Genomic Encyclopedia of Type Strains, Phase IV (KMG-IV): sequencing the most valuable type-strain genomes for metagenomic binning, comparative biology and taxonomic classification.</title>
        <authorList>
            <person name="Goeker M."/>
        </authorList>
    </citation>
    <scope>NUCLEOTIDE SEQUENCE [LARGE SCALE GENOMIC DNA]</scope>
    <source>
        <strain evidence="1 2">DSM 17454</strain>
    </source>
</reference>
<sequence length="71" mass="7545">MGDSQVRYAITNLLAIADNVLVINVLQTPTDHDGNPVEGARSFTIYIAAPMSDGWKIVAGQNGFLPDGVES</sequence>